<evidence type="ECO:0000256" key="3">
    <source>
        <dbReference type="RuleBase" id="RU003718"/>
    </source>
</evidence>
<dbReference type="InterPro" id="IPR035595">
    <property type="entry name" value="UDP_glycos_trans_CS"/>
</dbReference>
<proteinExistence type="inferred from homology"/>
<dbReference type="Pfam" id="PF00201">
    <property type="entry name" value="UDPGT"/>
    <property type="match status" value="1"/>
</dbReference>
<sequence length="509" mass="55973">MLASCTYVARTVRRATAAWQPSYLIDVVRRTVAMAQAERERLRVVMFPWLAHGHINPYLELARRLTTTAAARDQVVVVYFVSTPVNLAAIAHHQTEQIRLIELHLPELPELPPELHTTKHLPPRLMPVLKRACDLAAPVFGALLDELRPDVLLYDFLQPWAPLEAAARDVPAVHFSTCSAAAIAFFLHCLKDDLAPSAFPFKAISLGAGEEDAKYTSTMLASQDDGTALVPEWQRVPLSLARSSGFVAVKTCSEIERKYMDYLSKLVGKEIIPCGPLLVDSGDVGAGSEADRVMRWLDRQEQSSVLLVSFGSEYFMSEKQIAQMARGLELSGEAFVWVVRFPQGPDEDRGAARALLRGLAPERGLVVEGWAPQRRILSHPSCGAFLTHCGWSSVVESLSAGVPMVALPLHIDQPLVANLAAELGAAARVRQERFGDFKAEDVARTVRVVMRGEEGESMRRRARELREVVARSDADDAEQIGQVLHRIARLRGQPAAAGGAVSLSSCWRS</sequence>
<accession>A0A8J6C488</accession>
<dbReference type="EMBL" id="JAAALK010000079">
    <property type="protein sequence ID" value="KAG8099133.1"/>
    <property type="molecule type" value="Genomic_DNA"/>
</dbReference>
<dbReference type="OrthoDB" id="905087at2759"/>
<organism evidence="6 7">
    <name type="scientific">Zizania palustris</name>
    <name type="common">Northern wild rice</name>
    <dbReference type="NCBI Taxonomy" id="103762"/>
    <lineage>
        <taxon>Eukaryota</taxon>
        <taxon>Viridiplantae</taxon>
        <taxon>Streptophyta</taxon>
        <taxon>Embryophyta</taxon>
        <taxon>Tracheophyta</taxon>
        <taxon>Spermatophyta</taxon>
        <taxon>Magnoliopsida</taxon>
        <taxon>Liliopsida</taxon>
        <taxon>Poales</taxon>
        <taxon>Poaceae</taxon>
        <taxon>BOP clade</taxon>
        <taxon>Oryzoideae</taxon>
        <taxon>Oryzeae</taxon>
        <taxon>Zizaniinae</taxon>
        <taxon>Zizania</taxon>
    </lineage>
</organism>
<evidence type="ECO:0000256" key="1">
    <source>
        <dbReference type="ARBA" id="ARBA00009995"/>
    </source>
</evidence>
<evidence type="ECO:0000259" key="5">
    <source>
        <dbReference type="Pfam" id="PF26168"/>
    </source>
</evidence>
<name>A0A8J6C488_ZIZPA</name>
<dbReference type="PANTHER" id="PTHR48044">
    <property type="entry name" value="GLYCOSYLTRANSFERASE"/>
    <property type="match status" value="1"/>
</dbReference>
<dbReference type="Proteomes" id="UP000729402">
    <property type="component" value="Unassembled WGS sequence"/>
</dbReference>
<evidence type="ECO:0000313" key="7">
    <source>
        <dbReference type="Proteomes" id="UP000729402"/>
    </source>
</evidence>
<dbReference type="Pfam" id="PF26168">
    <property type="entry name" value="Glyco_transf_N"/>
    <property type="match status" value="1"/>
</dbReference>
<dbReference type="CDD" id="cd03784">
    <property type="entry name" value="GT1_Gtf-like"/>
    <property type="match status" value="1"/>
</dbReference>
<keyword evidence="3" id="KW-0328">Glycosyltransferase</keyword>
<dbReference type="PANTHER" id="PTHR48044:SF29">
    <property type="entry name" value="GLYCOSYLTRANSFERASE"/>
    <property type="match status" value="1"/>
</dbReference>
<comment type="caution">
    <text evidence="6">The sequence shown here is derived from an EMBL/GenBank/DDBJ whole genome shotgun (WGS) entry which is preliminary data.</text>
</comment>
<feature type="domain" description="Glycosyltransferase N-terminal" evidence="5">
    <location>
        <begin position="41"/>
        <end position="192"/>
    </location>
</feature>
<evidence type="ECO:0000313" key="6">
    <source>
        <dbReference type="EMBL" id="KAG8099133.1"/>
    </source>
</evidence>
<reference evidence="6" key="1">
    <citation type="journal article" date="2021" name="bioRxiv">
        <title>Whole Genome Assembly and Annotation of Northern Wild Rice, Zizania palustris L., Supports a Whole Genome Duplication in the Zizania Genus.</title>
        <authorList>
            <person name="Haas M."/>
            <person name="Kono T."/>
            <person name="Macchietto M."/>
            <person name="Millas R."/>
            <person name="McGilp L."/>
            <person name="Shao M."/>
            <person name="Duquette J."/>
            <person name="Hirsch C.N."/>
            <person name="Kimball J."/>
        </authorList>
    </citation>
    <scope>NUCLEOTIDE SEQUENCE</scope>
    <source>
        <tissue evidence="6">Fresh leaf tissue</tissue>
    </source>
</reference>
<protein>
    <recommendedName>
        <fullName evidence="4">Glycosyltransferase</fullName>
        <ecNumber evidence="4">2.4.1.-</ecNumber>
    </recommendedName>
</protein>
<dbReference type="PROSITE" id="PS00375">
    <property type="entry name" value="UDPGT"/>
    <property type="match status" value="1"/>
</dbReference>
<dbReference type="GO" id="GO:1901137">
    <property type="term" value="P:carbohydrate derivative biosynthetic process"/>
    <property type="evidence" value="ECO:0007669"/>
    <property type="project" value="UniProtKB-ARBA"/>
</dbReference>
<dbReference type="FunFam" id="3.40.50.2000:FF:000230">
    <property type="entry name" value="Glycosyltransferase"/>
    <property type="match status" value="1"/>
</dbReference>
<dbReference type="EC" id="2.4.1.-" evidence="4"/>
<dbReference type="InterPro" id="IPR002213">
    <property type="entry name" value="UDP_glucos_trans"/>
</dbReference>
<keyword evidence="2 3" id="KW-0808">Transferase</keyword>
<keyword evidence="7" id="KW-1185">Reference proteome</keyword>
<dbReference type="InterPro" id="IPR058980">
    <property type="entry name" value="Glyco_transf_N"/>
</dbReference>
<reference evidence="6" key="2">
    <citation type="submission" date="2021-02" db="EMBL/GenBank/DDBJ databases">
        <authorList>
            <person name="Kimball J.A."/>
            <person name="Haas M.W."/>
            <person name="Macchietto M."/>
            <person name="Kono T."/>
            <person name="Duquette J."/>
            <person name="Shao M."/>
        </authorList>
    </citation>
    <scope>NUCLEOTIDE SEQUENCE</scope>
    <source>
        <tissue evidence="6">Fresh leaf tissue</tissue>
    </source>
</reference>
<dbReference type="GO" id="GO:0008194">
    <property type="term" value="F:UDP-glycosyltransferase activity"/>
    <property type="evidence" value="ECO:0007669"/>
    <property type="project" value="InterPro"/>
</dbReference>
<gene>
    <name evidence="6" type="ORF">GUJ93_ZPchr0013g37165</name>
</gene>
<evidence type="ECO:0000256" key="2">
    <source>
        <dbReference type="ARBA" id="ARBA00022679"/>
    </source>
</evidence>
<evidence type="ECO:0000256" key="4">
    <source>
        <dbReference type="RuleBase" id="RU362057"/>
    </source>
</evidence>
<comment type="similarity">
    <text evidence="1 3">Belongs to the UDP-glycosyltransferase family.</text>
</comment>
<dbReference type="FunFam" id="3.40.50.2000:FF:000060">
    <property type="entry name" value="Glycosyltransferase"/>
    <property type="match status" value="1"/>
</dbReference>
<dbReference type="AlphaFoldDB" id="A0A8J6C488"/>